<dbReference type="Proteomes" id="UP001277972">
    <property type="component" value="Unassembled WGS sequence"/>
</dbReference>
<dbReference type="EMBL" id="JAWZSR010000005">
    <property type="protein sequence ID" value="MDX8046449.1"/>
    <property type="molecule type" value="Genomic_DNA"/>
</dbReference>
<gene>
    <name evidence="1" type="ORF">SH601_10690</name>
</gene>
<sequence length="400" mass="44722">MRKLLIMFLFIALLLTGCWSAQELSDITLATAMAIDTADDGFTMTLQVLNPNEIAGDQRSDKSTISTYSASGNTVFEANRRLTQALPRRVHLSHLQLIVFGEELAKEGIGRTLDYLIRDHELRTDFTITIAQKITGRELISVLTPLEETPATKITSSIESSEDFWAPTKEVKLDELIESVTSEGKEAILTGIHVTGDPEAGQKKTNTQQTVPTAQIYLDGIGVFKGDKLQGWMNEQESKGFNYITDNVSNTLSWVECNDEGRLSLEITDSKTTAQGDYQNGDPVINIKVDVQANIGEVECAIDLNDPHELQLIQQKAEERTNQILKASIMKAQEFGSDIFGFGNMIKRAKPKEWEKVKENWSTIFPNLQVNVQSKVEMKQSGMINKPIYDTIKKKNQTEE</sequence>
<evidence type="ECO:0000313" key="2">
    <source>
        <dbReference type="Proteomes" id="UP001277972"/>
    </source>
</evidence>
<evidence type="ECO:0000313" key="1">
    <source>
        <dbReference type="EMBL" id="MDX8046449.1"/>
    </source>
</evidence>
<keyword evidence="2" id="KW-1185">Reference proteome</keyword>
<comment type="caution">
    <text evidence="1">The sequence shown here is derived from an EMBL/GenBank/DDBJ whole genome shotgun (WGS) entry which is preliminary data.</text>
</comment>
<organism evidence="1 2">
    <name type="scientific">Gracilibacillus pellucidus</name>
    <dbReference type="NCBI Taxonomy" id="3095368"/>
    <lineage>
        <taxon>Bacteria</taxon>
        <taxon>Bacillati</taxon>
        <taxon>Bacillota</taxon>
        <taxon>Bacilli</taxon>
        <taxon>Bacillales</taxon>
        <taxon>Bacillaceae</taxon>
        <taxon>Gracilibacillus</taxon>
    </lineage>
</organism>
<proteinExistence type="predicted"/>
<accession>A0ACC6M648</accession>
<name>A0ACC6M648_9BACI</name>
<protein>
    <submittedName>
        <fullName evidence="1">Ger(X)C family spore germination protein</fullName>
    </submittedName>
</protein>
<reference evidence="1" key="1">
    <citation type="submission" date="2023-11" db="EMBL/GenBank/DDBJ databases">
        <title>Gracilibacillus pellucida a moderately halophilic bacterium isolated from saline soil in Xinjiang province.</title>
        <authorList>
            <person name="Zhang Z."/>
            <person name="Tan F."/>
            <person name="Wang Y."/>
            <person name="Xia M."/>
        </authorList>
    </citation>
    <scope>NUCLEOTIDE SEQUENCE</scope>
    <source>
        <strain evidence="1">S3-1-1</strain>
    </source>
</reference>